<dbReference type="EMBL" id="BOOI01000046">
    <property type="protein sequence ID" value="GIH86446.1"/>
    <property type="molecule type" value="Genomic_DNA"/>
</dbReference>
<keyword evidence="3" id="KW-1185">Reference proteome</keyword>
<dbReference type="CDD" id="cd07996">
    <property type="entry name" value="WGR_MMR_like"/>
    <property type="match status" value="1"/>
</dbReference>
<accession>A0A8J3WG19</accession>
<sequence length="116" mass="12644">MTTPDPLAQVPAVGWELTMINDHHNKFYRLIVCGALLVTSYGPIGRKGTTQLTELPSFTDASTRAVTITRQKERKGYQSSIAPMRFSVAADLPTPARLSTLAGRDELVDCFLSASC</sequence>
<comment type="caution">
    <text evidence="2">The sequence shown here is derived from an EMBL/GenBank/DDBJ whole genome shotgun (WGS) entry which is preliminary data.</text>
</comment>
<dbReference type="RefSeq" id="WP_189243019.1">
    <property type="nucleotide sequence ID" value="NZ_BMQP01000026.1"/>
</dbReference>
<evidence type="ECO:0000313" key="2">
    <source>
        <dbReference type="EMBL" id="GIH86446.1"/>
    </source>
</evidence>
<name>A0A8J3WG19_PLARO</name>
<dbReference type="InterPro" id="IPR036930">
    <property type="entry name" value="WGR_dom_sf"/>
</dbReference>
<dbReference type="Gene3D" id="2.20.140.10">
    <property type="entry name" value="WGR domain"/>
    <property type="match status" value="1"/>
</dbReference>
<organism evidence="2 3">
    <name type="scientific">Planobispora rosea</name>
    <dbReference type="NCBI Taxonomy" id="35762"/>
    <lineage>
        <taxon>Bacteria</taxon>
        <taxon>Bacillati</taxon>
        <taxon>Actinomycetota</taxon>
        <taxon>Actinomycetes</taxon>
        <taxon>Streptosporangiales</taxon>
        <taxon>Streptosporangiaceae</taxon>
        <taxon>Planobispora</taxon>
    </lineage>
</organism>
<dbReference type="Proteomes" id="UP000655044">
    <property type="component" value="Unassembled WGS sequence"/>
</dbReference>
<evidence type="ECO:0000313" key="3">
    <source>
        <dbReference type="Proteomes" id="UP000655044"/>
    </source>
</evidence>
<evidence type="ECO:0000259" key="1">
    <source>
        <dbReference type="Pfam" id="PF05406"/>
    </source>
</evidence>
<dbReference type="InterPro" id="IPR008893">
    <property type="entry name" value="WGR_domain"/>
</dbReference>
<reference evidence="2" key="1">
    <citation type="submission" date="2021-01" db="EMBL/GenBank/DDBJ databases">
        <title>Whole genome shotgun sequence of Planobispora rosea NBRC 15558.</title>
        <authorList>
            <person name="Komaki H."/>
            <person name="Tamura T."/>
        </authorList>
    </citation>
    <scope>NUCLEOTIDE SEQUENCE</scope>
    <source>
        <strain evidence="2">NBRC 15558</strain>
    </source>
</reference>
<dbReference type="AlphaFoldDB" id="A0A8J3WG19"/>
<dbReference type="Pfam" id="PF05406">
    <property type="entry name" value="WGR"/>
    <property type="match status" value="1"/>
</dbReference>
<proteinExistence type="predicted"/>
<feature type="domain" description="WGR" evidence="1">
    <location>
        <begin position="16"/>
        <end position="79"/>
    </location>
</feature>
<gene>
    <name evidence="2" type="ORF">Pro02_48540</name>
</gene>
<dbReference type="SUPFAM" id="SSF142921">
    <property type="entry name" value="WGR domain-like"/>
    <property type="match status" value="1"/>
</dbReference>
<dbReference type="InterPro" id="IPR049809">
    <property type="entry name" value="YehF/YfeS-like_WGR"/>
</dbReference>
<protein>
    <recommendedName>
        <fullName evidence="1">WGR domain-containing protein</fullName>
    </recommendedName>
</protein>